<dbReference type="Pfam" id="PF08327">
    <property type="entry name" value="AHSA1"/>
    <property type="match status" value="1"/>
</dbReference>
<gene>
    <name evidence="3" type="ORF">OUO13_05355</name>
</gene>
<dbReference type="InterPro" id="IPR013538">
    <property type="entry name" value="ASHA1/2-like_C"/>
</dbReference>
<name>A0A9X3EI07_9GAMM</name>
<protein>
    <submittedName>
        <fullName evidence="3">SRPBCC domain-containing protein</fullName>
    </submittedName>
</protein>
<evidence type="ECO:0000313" key="3">
    <source>
        <dbReference type="EMBL" id="MCY0964606.1"/>
    </source>
</evidence>
<accession>A0A9X3EI07</accession>
<dbReference type="Gene3D" id="3.30.530.20">
    <property type="match status" value="1"/>
</dbReference>
<evidence type="ECO:0000259" key="2">
    <source>
        <dbReference type="Pfam" id="PF08327"/>
    </source>
</evidence>
<organism evidence="3 4">
    <name type="scientific">Parathalassolituus penaei</name>
    <dbReference type="NCBI Taxonomy" id="2997323"/>
    <lineage>
        <taxon>Bacteria</taxon>
        <taxon>Pseudomonadati</taxon>
        <taxon>Pseudomonadota</taxon>
        <taxon>Gammaproteobacteria</taxon>
        <taxon>Oceanospirillales</taxon>
        <taxon>Oceanospirillaceae</taxon>
        <taxon>Parathalassolituus</taxon>
    </lineage>
</organism>
<evidence type="ECO:0000256" key="1">
    <source>
        <dbReference type="ARBA" id="ARBA00006817"/>
    </source>
</evidence>
<feature type="domain" description="Activator of Hsp90 ATPase homologue 1/2-like C-terminal" evidence="2">
    <location>
        <begin position="10"/>
        <end position="132"/>
    </location>
</feature>
<dbReference type="Proteomes" id="UP001150830">
    <property type="component" value="Unassembled WGS sequence"/>
</dbReference>
<dbReference type="EMBL" id="JAPNOA010000018">
    <property type="protein sequence ID" value="MCY0964606.1"/>
    <property type="molecule type" value="Genomic_DNA"/>
</dbReference>
<comment type="caution">
    <text evidence="3">The sequence shown here is derived from an EMBL/GenBank/DDBJ whole genome shotgun (WGS) entry which is preliminary data.</text>
</comment>
<evidence type="ECO:0000313" key="4">
    <source>
        <dbReference type="Proteomes" id="UP001150830"/>
    </source>
</evidence>
<keyword evidence="4" id="KW-1185">Reference proteome</keyword>
<sequence length="136" mass="15323">MKIVVSAQVDAPLADVWSAYTTPADIVNWNSASDDWCTRWATVDLRVGGEFCARMEARDGSVGFDFTGTYSVVEPMTLIEYHCWDRHVRVDFEAQEAAAVVVRVSFDPEDENPLELQRQGWQAILDNFARYVAAKS</sequence>
<dbReference type="RefSeq" id="WP_283172821.1">
    <property type="nucleotide sequence ID" value="NZ_JAPNOA010000018.1"/>
</dbReference>
<proteinExistence type="inferred from homology"/>
<comment type="similarity">
    <text evidence="1">Belongs to the AHA1 family.</text>
</comment>
<dbReference type="AlphaFoldDB" id="A0A9X3EI07"/>
<dbReference type="InterPro" id="IPR023393">
    <property type="entry name" value="START-like_dom_sf"/>
</dbReference>
<reference evidence="3" key="1">
    <citation type="submission" date="2022-11" db="EMBL/GenBank/DDBJ databases">
        <title>Parathalassolutuus dongxingensis gen. nov., sp. nov., a novel member of family Oceanospirillaceae isolated from a coastal shrimp pond in Guangxi, China.</title>
        <authorList>
            <person name="Chen H."/>
        </authorList>
    </citation>
    <scope>NUCLEOTIDE SEQUENCE</scope>
    <source>
        <strain evidence="3">G-43</strain>
    </source>
</reference>
<dbReference type="SUPFAM" id="SSF55961">
    <property type="entry name" value="Bet v1-like"/>
    <property type="match status" value="1"/>
</dbReference>